<dbReference type="SMART" id="SM00896">
    <property type="entry name" value="FDX-ACB"/>
    <property type="match status" value="1"/>
</dbReference>
<dbReference type="InterPro" id="IPR012340">
    <property type="entry name" value="NA-bd_OB-fold"/>
</dbReference>
<dbReference type="InterPro" id="IPR045864">
    <property type="entry name" value="aa-tRNA-synth_II/BPL/LPL"/>
</dbReference>
<dbReference type="PROSITE" id="PS51447">
    <property type="entry name" value="FDX_ACB"/>
    <property type="match status" value="1"/>
</dbReference>
<dbReference type="FunFam" id="2.40.50.140:FF:000045">
    <property type="entry name" value="Phenylalanine--tRNA ligase beta subunit"/>
    <property type="match status" value="1"/>
</dbReference>
<dbReference type="Pfam" id="PF03147">
    <property type="entry name" value="FDX-ACB"/>
    <property type="match status" value="1"/>
</dbReference>
<dbReference type="GO" id="GO:0006432">
    <property type="term" value="P:phenylalanyl-tRNA aminoacylation"/>
    <property type="evidence" value="ECO:0007669"/>
    <property type="project" value="UniProtKB-UniRule"/>
</dbReference>
<dbReference type="NCBIfam" id="TIGR00472">
    <property type="entry name" value="pheT_bact"/>
    <property type="match status" value="1"/>
</dbReference>
<evidence type="ECO:0000256" key="10">
    <source>
        <dbReference type="ARBA" id="ARBA00022842"/>
    </source>
</evidence>
<dbReference type="SUPFAM" id="SSF46955">
    <property type="entry name" value="Putative DNA-binding domain"/>
    <property type="match status" value="1"/>
</dbReference>
<evidence type="ECO:0000256" key="9">
    <source>
        <dbReference type="ARBA" id="ARBA00022840"/>
    </source>
</evidence>
<dbReference type="FunFam" id="3.30.930.10:FF:000022">
    <property type="entry name" value="Phenylalanine--tRNA ligase beta subunit"/>
    <property type="match status" value="1"/>
</dbReference>
<evidence type="ECO:0000259" key="19">
    <source>
        <dbReference type="PROSITE" id="PS51483"/>
    </source>
</evidence>
<dbReference type="FunFam" id="3.30.70.380:FF:000001">
    <property type="entry name" value="Phenylalanine--tRNA ligase beta subunit"/>
    <property type="match status" value="1"/>
</dbReference>
<keyword evidence="12 15" id="KW-0648">Protein biosynthesis</keyword>
<feature type="binding site" evidence="15">
    <location>
        <position position="460"/>
    </location>
    <ligand>
        <name>Mg(2+)</name>
        <dbReference type="ChEBI" id="CHEBI:18420"/>
        <note>shared with alpha subunit</note>
    </ligand>
</feature>
<keyword evidence="5 16" id="KW-0820">tRNA-binding</keyword>
<dbReference type="EMBL" id="VIKR01000001">
    <property type="protein sequence ID" value="TQV77051.1"/>
    <property type="molecule type" value="Genomic_DNA"/>
</dbReference>
<keyword evidence="9 15" id="KW-0067">ATP-binding</keyword>
<evidence type="ECO:0000259" key="18">
    <source>
        <dbReference type="PROSITE" id="PS51447"/>
    </source>
</evidence>
<evidence type="ECO:0000256" key="4">
    <source>
        <dbReference type="ARBA" id="ARBA00022490"/>
    </source>
</evidence>
<dbReference type="InterPro" id="IPR005147">
    <property type="entry name" value="tRNA_synthase_B5-dom"/>
</dbReference>
<dbReference type="Pfam" id="PF03483">
    <property type="entry name" value="B3_4"/>
    <property type="match status" value="1"/>
</dbReference>
<evidence type="ECO:0000256" key="5">
    <source>
        <dbReference type="ARBA" id="ARBA00022555"/>
    </source>
</evidence>
<dbReference type="PANTHER" id="PTHR10947:SF0">
    <property type="entry name" value="PHENYLALANINE--TRNA LIGASE BETA SUBUNIT"/>
    <property type="match status" value="1"/>
</dbReference>
<dbReference type="SUPFAM" id="SSF55681">
    <property type="entry name" value="Class II aaRS and biotin synthetases"/>
    <property type="match status" value="1"/>
</dbReference>
<evidence type="ECO:0000256" key="14">
    <source>
        <dbReference type="ARBA" id="ARBA00049255"/>
    </source>
</evidence>
<dbReference type="OrthoDB" id="9805455at2"/>
<reference evidence="20 21" key="1">
    <citation type="submission" date="2019-06" db="EMBL/GenBank/DDBJ databases">
        <title>Draft genome of Aliikangiella marina GYP-15.</title>
        <authorList>
            <person name="Wang G."/>
        </authorList>
    </citation>
    <scope>NUCLEOTIDE SEQUENCE [LARGE SCALE GENOMIC DNA]</scope>
    <source>
        <strain evidence="20 21">GYP-15</strain>
    </source>
</reference>
<dbReference type="Gene3D" id="3.30.70.380">
    <property type="entry name" value="Ferrodoxin-fold anticodon-binding domain"/>
    <property type="match status" value="1"/>
</dbReference>
<comment type="subcellular location">
    <subcellularLocation>
        <location evidence="1 15">Cytoplasm</location>
    </subcellularLocation>
</comment>
<dbReference type="CDD" id="cd00769">
    <property type="entry name" value="PheRS_beta_core"/>
    <property type="match status" value="1"/>
</dbReference>
<keyword evidence="6 15" id="KW-0436">Ligase</keyword>
<dbReference type="Gene3D" id="2.40.50.140">
    <property type="entry name" value="Nucleic acid-binding proteins"/>
    <property type="match status" value="1"/>
</dbReference>
<dbReference type="Pfam" id="PF17759">
    <property type="entry name" value="tRNA_synthFbeta"/>
    <property type="match status" value="1"/>
</dbReference>
<evidence type="ECO:0000313" key="20">
    <source>
        <dbReference type="EMBL" id="TQV77051.1"/>
    </source>
</evidence>
<keyword evidence="10 15" id="KW-0460">Magnesium</keyword>
<dbReference type="Gene3D" id="3.50.40.10">
    <property type="entry name" value="Phenylalanyl-trna Synthetase, Chain B, domain 3"/>
    <property type="match status" value="1"/>
</dbReference>
<dbReference type="Proteomes" id="UP000317839">
    <property type="component" value="Unassembled WGS sequence"/>
</dbReference>
<evidence type="ECO:0000256" key="16">
    <source>
        <dbReference type="PROSITE-ProRule" id="PRU00209"/>
    </source>
</evidence>
<dbReference type="FunFam" id="3.50.40.10:FF:000001">
    <property type="entry name" value="Phenylalanine--tRNA ligase beta subunit"/>
    <property type="match status" value="1"/>
</dbReference>
<dbReference type="GO" id="GO:0004826">
    <property type="term" value="F:phenylalanine-tRNA ligase activity"/>
    <property type="evidence" value="ECO:0007669"/>
    <property type="project" value="UniProtKB-UniRule"/>
</dbReference>
<keyword evidence="8 15" id="KW-0547">Nucleotide-binding</keyword>
<dbReference type="PANTHER" id="PTHR10947">
    <property type="entry name" value="PHENYLALANYL-TRNA SYNTHETASE BETA CHAIN AND LEUCINE-RICH REPEAT-CONTAINING PROTEIN 47"/>
    <property type="match status" value="1"/>
</dbReference>
<dbReference type="CDD" id="cd02796">
    <property type="entry name" value="tRNA_bind_bactPheRS"/>
    <property type="match status" value="1"/>
</dbReference>
<dbReference type="GO" id="GO:0000049">
    <property type="term" value="F:tRNA binding"/>
    <property type="evidence" value="ECO:0007669"/>
    <property type="project" value="UniProtKB-UniRule"/>
</dbReference>
<feature type="domain" description="B5" evidence="19">
    <location>
        <begin position="401"/>
        <end position="476"/>
    </location>
</feature>
<accession>A0A545TIP2</accession>
<dbReference type="InterPro" id="IPR009061">
    <property type="entry name" value="DNA-bd_dom_put_sf"/>
</dbReference>
<dbReference type="Pfam" id="PF01588">
    <property type="entry name" value="tRNA_bind"/>
    <property type="match status" value="1"/>
</dbReference>
<dbReference type="GO" id="GO:0000287">
    <property type="term" value="F:magnesium ion binding"/>
    <property type="evidence" value="ECO:0007669"/>
    <property type="project" value="UniProtKB-UniRule"/>
</dbReference>
<dbReference type="PROSITE" id="PS50886">
    <property type="entry name" value="TRBD"/>
    <property type="match status" value="1"/>
</dbReference>
<dbReference type="InterPro" id="IPR036690">
    <property type="entry name" value="Fdx_antiC-bd_sf"/>
</dbReference>
<evidence type="ECO:0000256" key="1">
    <source>
        <dbReference type="ARBA" id="ARBA00004496"/>
    </source>
</evidence>
<proteinExistence type="inferred from homology"/>
<dbReference type="Pfam" id="PF03484">
    <property type="entry name" value="B5"/>
    <property type="match status" value="1"/>
</dbReference>
<dbReference type="GO" id="GO:0005524">
    <property type="term" value="F:ATP binding"/>
    <property type="evidence" value="ECO:0007669"/>
    <property type="project" value="UniProtKB-UniRule"/>
</dbReference>
<dbReference type="InterPro" id="IPR045060">
    <property type="entry name" value="Phe-tRNA-ligase_IIc_bsu"/>
</dbReference>
<evidence type="ECO:0000256" key="2">
    <source>
        <dbReference type="ARBA" id="ARBA00008653"/>
    </source>
</evidence>
<dbReference type="InterPro" id="IPR005146">
    <property type="entry name" value="B3/B4_tRNA-bd"/>
</dbReference>
<feature type="domain" description="FDX-ACB" evidence="18">
    <location>
        <begin position="698"/>
        <end position="791"/>
    </location>
</feature>
<dbReference type="FunFam" id="3.30.56.10:FF:000002">
    <property type="entry name" value="Phenylalanine--tRNA ligase beta subunit"/>
    <property type="match status" value="1"/>
</dbReference>
<feature type="binding site" evidence="15">
    <location>
        <position position="464"/>
    </location>
    <ligand>
        <name>Mg(2+)</name>
        <dbReference type="ChEBI" id="CHEBI:18420"/>
        <note>shared with alpha subunit</note>
    </ligand>
</feature>
<dbReference type="EC" id="6.1.1.20" evidence="15"/>
<keyword evidence="13 15" id="KW-0030">Aminoacyl-tRNA synthetase</keyword>
<evidence type="ECO:0000256" key="7">
    <source>
        <dbReference type="ARBA" id="ARBA00022723"/>
    </source>
</evidence>
<dbReference type="SUPFAM" id="SSF54991">
    <property type="entry name" value="Anticodon-binding domain of PheRS"/>
    <property type="match status" value="1"/>
</dbReference>
<dbReference type="InterPro" id="IPR020825">
    <property type="entry name" value="Phe-tRNA_synthase-like_B3/B4"/>
</dbReference>
<evidence type="ECO:0000256" key="15">
    <source>
        <dbReference type="HAMAP-Rule" id="MF_00283"/>
    </source>
</evidence>
<evidence type="ECO:0000259" key="17">
    <source>
        <dbReference type="PROSITE" id="PS50886"/>
    </source>
</evidence>
<dbReference type="Gene3D" id="3.30.56.10">
    <property type="match status" value="2"/>
</dbReference>
<comment type="cofactor">
    <cofactor evidence="15">
        <name>Mg(2+)</name>
        <dbReference type="ChEBI" id="CHEBI:18420"/>
    </cofactor>
    <text evidence="15">Binds 2 magnesium ions per tetramer.</text>
</comment>
<evidence type="ECO:0000256" key="6">
    <source>
        <dbReference type="ARBA" id="ARBA00022598"/>
    </source>
</evidence>
<dbReference type="HAMAP" id="MF_00283">
    <property type="entry name" value="Phe_tRNA_synth_beta1"/>
    <property type="match status" value="1"/>
</dbReference>
<dbReference type="InterPro" id="IPR041616">
    <property type="entry name" value="PheRS_beta_core"/>
</dbReference>
<comment type="caution">
    <text evidence="20">The sequence shown here is derived from an EMBL/GenBank/DDBJ whole genome shotgun (WGS) entry which is preliminary data.</text>
</comment>
<gene>
    <name evidence="15 20" type="primary">pheT</name>
    <name evidence="20" type="ORF">FLL45_03605</name>
</gene>
<organism evidence="20 21">
    <name type="scientific">Aliikangiella marina</name>
    <dbReference type="NCBI Taxonomy" id="1712262"/>
    <lineage>
        <taxon>Bacteria</taxon>
        <taxon>Pseudomonadati</taxon>
        <taxon>Pseudomonadota</taxon>
        <taxon>Gammaproteobacteria</taxon>
        <taxon>Oceanospirillales</taxon>
        <taxon>Pleioneaceae</taxon>
        <taxon>Aliikangiella</taxon>
    </lineage>
</organism>
<dbReference type="Gene3D" id="3.30.930.10">
    <property type="entry name" value="Bira Bifunctional Protein, Domain 2"/>
    <property type="match status" value="1"/>
</dbReference>
<feature type="binding site" evidence="15">
    <location>
        <position position="463"/>
    </location>
    <ligand>
        <name>Mg(2+)</name>
        <dbReference type="ChEBI" id="CHEBI:18420"/>
        <note>shared with alpha subunit</note>
    </ligand>
</feature>
<protein>
    <recommendedName>
        <fullName evidence="15">Phenylalanine--tRNA ligase beta subunit</fullName>
        <ecNumber evidence="15">6.1.1.20</ecNumber>
    </recommendedName>
    <alternativeName>
        <fullName evidence="15">Phenylalanyl-tRNA synthetase beta subunit</fullName>
        <shortName evidence="15">PheRS</shortName>
    </alternativeName>
</protein>
<dbReference type="PROSITE" id="PS51483">
    <property type="entry name" value="B5"/>
    <property type="match status" value="1"/>
</dbReference>
<dbReference type="AlphaFoldDB" id="A0A545TIP2"/>
<dbReference type="SMART" id="SM00874">
    <property type="entry name" value="B5"/>
    <property type="match status" value="1"/>
</dbReference>
<dbReference type="GO" id="GO:0009328">
    <property type="term" value="C:phenylalanine-tRNA ligase complex"/>
    <property type="evidence" value="ECO:0007669"/>
    <property type="project" value="TreeGrafter"/>
</dbReference>
<feature type="binding site" evidence="15">
    <location>
        <position position="454"/>
    </location>
    <ligand>
        <name>Mg(2+)</name>
        <dbReference type="ChEBI" id="CHEBI:18420"/>
        <note>shared with alpha subunit</note>
    </ligand>
</feature>
<dbReference type="NCBIfam" id="NF045760">
    <property type="entry name" value="YtpR"/>
    <property type="match status" value="1"/>
</dbReference>
<dbReference type="InterPro" id="IPR002547">
    <property type="entry name" value="tRNA-bd_dom"/>
</dbReference>
<dbReference type="InterPro" id="IPR033714">
    <property type="entry name" value="tRNA_bind_bactPheRS"/>
</dbReference>
<name>A0A545TIP2_9GAMM</name>
<evidence type="ECO:0000256" key="13">
    <source>
        <dbReference type="ARBA" id="ARBA00023146"/>
    </source>
</evidence>
<keyword evidence="11 16" id="KW-0694">RNA-binding</keyword>
<evidence type="ECO:0000256" key="11">
    <source>
        <dbReference type="ARBA" id="ARBA00022884"/>
    </source>
</evidence>
<keyword evidence="7 15" id="KW-0479">Metal-binding</keyword>
<evidence type="ECO:0000256" key="3">
    <source>
        <dbReference type="ARBA" id="ARBA00011209"/>
    </source>
</evidence>
<dbReference type="SUPFAM" id="SSF56037">
    <property type="entry name" value="PheT/TilS domain"/>
    <property type="match status" value="1"/>
</dbReference>
<comment type="catalytic activity">
    <reaction evidence="14 15">
        <text>tRNA(Phe) + L-phenylalanine + ATP = L-phenylalanyl-tRNA(Phe) + AMP + diphosphate + H(+)</text>
        <dbReference type="Rhea" id="RHEA:19413"/>
        <dbReference type="Rhea" id="RHEA-COMP:9668"/>
        <dbReference type="Rhea" id="RHEA-COMP:9699"/>
        <dbReference type="ChEBI" id="CHEBI:15378"/>
        <dbReference type="ChEBI" id="CHEBI:30616"/>
        <dbReference type="ChEBI" id="CHEBI:33019"/>
        <dbReference type="ChEBI" id="CHEBI:58095"/>
        <dbReference type="ChEBI" id="CHEBI:78442"/>
        <dbReference type="ChEBI" id="CHEBI:78531"/>
        <dbReference type="ChEBI" id="CHEBI:456215"/>
        <dbReference type="EC" id="6.1.1.20"/>
    </reaction>
</comment>
<comment type="subunit">
    <text evidence="3 15">Tetramer of two alpha and two beta subunits.</text>
</comment>
<dbReference type="SMART" id="SM00873">
    <property type="entry name" value="B3_4"/>
    <property type="match status" value="1"/>
</dbReference>
<dbReference type="RefSeq" id="WP_142888411.1">
    <property type="nucleotide sequence ID" value="NZ_VIKR01000001.1"/>
</dbReference>
<dbReference type="SUPFAM" id="SSF50249">
    <property type="entry name" value="Nucleic acid-binding proteins"/>
    <property type="match status" value="1"/>
</dbReference>
<dbReference type="InterPro" id="IPR004532">
    <property type="entry name" value="Phe-tRNA-ligase_IIc_bsu_bact"/>
</dbReference>
<evidence type="ECO:0000256" key="12">
    <source>
        <dbReference type="ARBA" id="ARBA00022917"/>
    </source>
</evidence>
<feature type="domain" description="TRNA-binding" evidence="17">
    <location>
        <begin position="39"/>
        <end position="148"/>
    </location>
</feature>
<dbReference type="InterPro" id="IPR005121">
    <property type="entry name" value="Fdx_antiC-bd"/>
</dbReference>
<comment type="similarity">
    <text evidence="2 15">Belongs to the phenylalanyl-tRNA synthetase beta subunit family. Type 1 subfamily.</text>
</comment>
<evidence type="ECO:0000313" key="21">
    <source>
        <dbReference type="Proteomes" id="UP000317839"/>
    </source>
</evidence>
<keyword evidence="4 15" id="KW-0963">Cytoplasm</keyword>
<keyword evidence="21" id="KW-1185">Reference proteome</keyword>
<sequence length="792" mass="87389">MKISENWLRTWVNPDITTEELVATLTMAGLEVDGTEALGAELAGILVGQIEKAERHPEADKLQVCSVNVGADENLQIICGAPNAREGIKVAVATIGCTLPGDFKIKKAKLRGVHSFGMLCSGKELELSDDHDGIIELNEAAEIGTQLVDHLGLKDTAIDIDLTPNRGDCLGIKGIATEVGVLTQTEVNPVEIKTIPATINDTVEIKLSAPQANPRFVARVMKGVDINAETPEWMKARLLASDIRSIDPVVDVTNYVMLELGHPMHAFDLNNLEGAIEVRYAKAGEKLTMLDDTELELRDDTLVVADDKKALSMAGIMGGKFSGINEKTTDLLLEAAHWDPIDIAGKARSYGMHTDASHRFERGVDYDLCAKTIERATELLLEIVGGQAGPIVDQIDPEHFPKPRSVKLRSARIERLLGIQMSEEQVEDILSRLGMTLSADEEGWLVAIPSRRFDIAIEADLIEELVRVYGYNNVPSRKPVAEMAMIRQPENRLQKLQIGRLLAGRGYQEAITYSFIDKDSQQLIDPGVEPLPLLNPISSELGVMRTSIWPGLLKAVEYNQKRQNDLIRLFETGLKFVPGEEGLAQVPVIAGAICGRRYTENWEAANDKVDFFDLKGDLEAIFALTAASDQFEFVASQRDGLHPGQTAKILRNGVECGFIGKLHPQTQKEFDIDEAVFVFELDLKRVLGRKLPAFNPLSKFPAIRRDIAILVKESVTSSQIVDLIGQTAKHWLNNIVIFDIYRGKGIEPGYKSVAIGFSLQRSDRTFKEAEINKTLERIISALTEKLDAVLRD</sequence>
<evidence type="ECO:0000256" key="8">
    <source>
        <dbReference type="ARBA" id="ARBA00022741"/>
    </source>
</evidence>